<name>A0AAW0IR37_QUESU</name>
<dbReference type="EMBL" id="PKMF04000931">
    <property type="protein sequence ID" value="KAK7816571.1"/>
    <property type="molecule type" value="Genomic_DNA"/>
</dbReference>
<organism evidence="1 2">
    <name type="scientific">Quercus suber</name>
    <name type="common">Cork oak</name>
    <dbReference type="NCBI Taxonomy" id="58331"/>
    <lineage>
        <taxon>Eukaryota</taxon>
        <taxon>Viridiplantae</taxon>
        <taxon>Streptophyta</taxon>
        <taxon>Embryophyta</taxon>
        <taxon>Tracheophyta</taxon>
        <taxon>Spermatophyta</taxon>
        <taxon>Magnoliopsida</taxon>
        <taxon>eudicotyledons</taxon>
        <taxon>Gunneridae</taxon>
        <taxon>Pentapetalae</taxon>
        <taxon>rosids</taxon>
        <taxon>fabids</taxon>
        <taxon>Fagales</taxon>
        <taxon>Fagaceae</taxon>
        <taxon>Quercus</taxon>
    </lineage>
</organism>
<evidence type="ECO:0000313" key="1">
    <source>
        <dbReference type="EMBL" id="KAK7816571.1"/>
    </source>
</evidence>
<gene>
    <name evidence="1" type="ORF">CFP56_043914</name>
</gene>
<comment type="caution">
    <text evidence="1">The sequence shown here is derived from an EMBL/GenBank/DDBJ whole genome shotgun (WGS) entry which is preliminary data.</text>
</comment>
<evidence type="ECO:0008006" key="3">
    <source>
        <dbReference type="Google" id="ProtNLM"/>
    </source>
</evidence>
<dbReference type="SUPFAM" id="SSF52058">
    <property type="entry name" value="L domain-like"/>
    <property type="match status" value="1"/>
</dbReference>
<dbReference type="AlphaFoldDB" id="A0AAW0IR37"/>
<evidence type="ECO:0000313" key="2">
    <source>
        <dbReference type="Proteomes" id="UP000237347"/>
    </source>
</evidence>
<accession>A0AAW0IR37</accession>
<dbReference type="Proteomes" id="UP000237347">
    <property type="component" value="Unassembled WGS sequence"/>
</dbReference>
<keyword evidence="2" id="KW-1185">Reference proteome</keyword>
<proteinExistence type="predicted"/>
<dbReference type="Gene3D" id="3.80.10.10">
    <property type="entry name" value="Ribonuclease Inhibitor"/>
    <property type="match status" value="1"/>
</dbReference>
<dbReference type="InterPro" id="IPR032675">
    <property type="entry name" value="LRR_dom_sf"/>
</dbReference>
<protein>
    <recommendedName>
        <fullName evidence="3">Leucine-rich repeat domain, L domain-containing protein</fullName>
    </recommendedName>
</protein>
<sequence>MKCLEVLELSRSGIRGLPSSIRYLIALRTLYLYDCPNLSDPPDIIYKFQLPEESVFPTTPSILTSNSPNCSFGYGFSRLEALNIINCENITKLEFFLKLEFLTVLKYLYLSLTNIVTIPKHISSFTILVLLEIISCKKLQEIRRLPQSIRRVCAKNWSLDPLSSNWRNYRVNKECEGARGDTLMDIGQSTRFSHQYRELRFQVGSTSTIKVSKIQYRSGLAAKFQKLPSVLLLDWRRHIEVDFIIRFTFPSMEQLNNSNSSKQNHIVVTCETHHWISTPYSPKVICVTILKSKRSRRGTDAARVKVLSI</sequence>
<reference evidence="1 2" key="1">
    <citation type="journal article" date="2018" name="Sci. Data">
        <title>The draft genome sequence of cork oak.</title>
        <authorList>
            <person name="Ramos A.M."/>
            <person name="Usie A."/>
            <person name="Barbosa P."/>
            <person name="Barros P.M."/>
            <person name="Capote T."/>
            <person name="Chaves I."/>
            <person name="Simoes F."/>
            <person name="Abreu I."/>
            <person name="Carrasquinho I."/>
            <person name="Faro C."/>
            <person name="Guimaraes J.B."/>
            <person name="Mendonca D."/>
            <person name="Nobrega F."/>
            <person name="Rodrigues L."/>
            <person name="Saibo N.J.M."/>
            <person name="Varela M.C."/>
            <person name="Egas C."/>
            <person name="Matos J."/>
            <person name="Miguel C.M."/>
            <person name="Oliveira M.M."/>
            <person name="Ricardo C.P."/>
            <person name="Goncalves S."/>
        </authorList>
    </citation>
    <scope>NUCLEOTIDE SEQUENCE [LARGE SCALE GENOMIC DNA]</scope>
    <source>
        <strain evidence="2">cv. HL8</strain>
    </source>
</reference>